<dbReference type="Pfam" id="PF03217">
    <property type="entry name" value="SlpA"/>
    <property type="match status" value="1"/>
</dbReference>
<keyword evidence="1" id="KW-0732">Signal</keyword>
<dbReference type="RefSeq" id="WP_152260275.1">
    <property type="nucleotide sequence ID" value="NZ_CP045143.1"/>
</dbReference>
<feature type="signal peptide" evidence="1">
    <location>
        <begin position="1"/>
        <end position="29"/>
    </location>
</feature>
<proteinExistence type="predicted"/>
<reference evidence="3 4" key="1">
    <citation type="submission" date="2019-10" db="EMBL/GenBank/DDBJ databases">
        <title>The completed genome of Lactobacillus harbinensis M1.</title>
        <authorList>
            <person name="Zheng Y."/>
        </authorList>
    </citation>
    <scope>NUCLEOTIDE SEQUENCE [LARGE SCALE GENOMIC DNA]</scope>
    <source>
        <strain evidence="3 4">M1</strain>
    </source>
</reference>
<dbReference type="Proteomes" id="UP000326779">
    <property type="component" value="Chromosome"/>
</dbReference>
<accession>A0A5P8M269</accession>
<dbReference type="EMBL" id="CP045143">
    <property type="protein sequence ID" value="QFR22598.1"/>
    <property type="molecule type" value="Genomic_DNA"/>
</dbReference>
<feature type="domain" description="S-layer protein C-terminal" evidence="2">
    <location>
        <begin position="423"/>
        <end position="455"/>
    </location>
</feature>
<dbReference type="KEGG" id="lhb:D1010_03580"/>
<gene>
    <name evidence="3" type="ORF">D1010_03580</name>
</gene>
<evidence type="ECO:0000259" key="2">
    <source>
        <dbReference type="Pfam" id="PF03217"/>
    </source>
</evidence>
<evidence type="ECO:0000256" key="1">
    <source>
        <dbReference type="SAM" id="SignalP"/>
    </source>
</evidence>
<organism evidence="3 4">
    <name type="scientific">Schleiferilactobacillus harbinensis</name>
    <dbReference type="NCBI Taxonomy" id="304207"/>
    <lineage>
        <taxon>Bacteria</taxon>
        <taxon>Bacillati</taxon>
        <taxon>Bacillota</taxon>
        <taxon>Bacilli</taxon>
        <taxon>Lactobacillales</taxon>
        <taxon>Lactobacillaceae</taxon>
        <taxon>Schleiferilactobacillus</taxon>
    </lineage>
</organism>
<sequence>MEEKLMKKSRIKYLGMVAAALLAAAPITASMVSTVEVPVYAADQTPALTDVEAIRADYANTIKQGNAQIKEYDQKLADVESVKGIDQVEIESDKAQAESVLSDMQVAYDKKLHDDNVSDEPLLESIKKGRAQIGEYDQILEKIAAAKDIDTVAIKDSKDKAQTYIDNVQAKLDGFNAAGIDADAGALQKSDAELAGKPAGYIDGYRQGYQLAANILNFSAVEKAAKADVDNGTKKSEEELGVQGPLYTKLYNNYYDAIQGVYAGTADGKKGQKQDLTGKSAAYQRGYNEAYAQYYQAPTKPVTPTYPTIPGTTPIQTVDTLTESPASGIAYVTAQAGIPLYSDKETINQIGRTLTANSSWKIFGQVTNSAGTIVAYNLGGKQYVKASDVTLTNPVTKGTFTVHYSDHPTWGIAVYNGALKVQKIIPAGSRWVTYGKKTINGQDYYNLGGDQFARADYGSWIAD</sequence>
<evidence type="ECO:0000313" key="3">
    <source>
        <dbReference type="EMBL" id="QFR22598.1"/>
    </source>
</evidence>
<dbReference type="InterPro" id="IPR024968">
    <property type="entry name" value="SlpA_C_lactobacillus"/>
</dbReference>
<name>A0A5P8M269_9LACO</name>
<feature type="chain" id="PRO_5038744081" description="S-layer protein C-terminal domain-containing protein" evidence="1">
    <location>
        <begin position="30"/>
        <end position="463"/>
    </location>
</feature>
<protein>
    <recommendedName>
        <fullName evidence="2">S-layer protein C-terminal domain-containing protein</fullName>
    </recommendedName>
</protein>
<evidence type="ECO:0000313" key="4">
    <source>
        <dbReference type="Proteomes" id="UP000326779"/>
    </source>
</evidence>
<dbReference type="AlphaFoldDB" id="A0A5P8M269"/>